<evidence type="ECO:0000256" key="9">
    <source>
        <dbReference type="ARBA" id="ARBA00022842"/>
    </source>
</evidence>
<evidence type="ECO:0000256" key="13">
    <source>
        <dbReference type="PROSITE-ProRule" id="PRU01256"/>
    </source>
</evidence>
<dbReference type="GO" id="GO:0042276">
    <property type="term" value="P:error-prone translesion synthesis"/>
    <property type="evidence" value="ECO:0007669"/>
    <property type="project" value="TreeGrafter"/>
</dbReference>
<evidence type="ECO:0000256" key="7">
    <source>
        <dbReference type="ARBA" id="ARBA00022771"/>
    </source>
</evidence>
<keyword evidence="17" id="KW-1185">Reference proteome</keyword>
<evidence type="ECO:0000256" key="1">
    <source>
        <dbReference type="ARBA" id="ARBA00012417"/>
    </source>
</evidence>
<feature type="region of interest" description="Disordered" evidence="14">
    <location>
        <begin position="144"/>
        <end position="179"/>
    </location>
</feature>
<feature type="region of interest" description="Disordered" evidence="14">
    <location>
        <begin position="533"/>
        <end position="560"/>
    </location>
</feature>
<feature type="domain" description="UBZ4-type" evidence="15">
    <location>
        <begin position="679"/>
        <end position="709"/>
    </location>
</feature>
<feature type="compositionally biased region" description="Polar residues" evidence="14">
    <location>
        <begin position="647"/>
        <end position="661"/>
    </location>
</feature>
<evidence type="ECO:0000256" key="2">
    <source>
        <dbReference type="ARBA" id="ARBA00022679"/>
    </source>
</evidence>
<keyword evidence="8" id="KW-0862">Zinc</keyword>
<keyword evidence="10" id="KW-0239">DNA-directed DNA polymerase</keyword>
<dbReference type="PROSITE" id="PS51908">
    <property type="entry name" value="ZF_UBZ4"/>
    <property type="match status" value="1"/>
</dbReference>
<evidence type="ECO:0000256" key="11">
    <source>
        <dbReference type="ARBA" id="ARBA00023204"/>
    </source>
</evidence>
<dbReference type="STRING" id="667725.A0A0L0FTJ3"/>
<feature type="compositionally biased region" description="Basic and acidic residues" evidence="14">
    <location>
        <begin position="533"/>
        <end position="544"/>
    </location>
</feature>
<comment type="catalytic activity">
    <reaction evidence="12">
        <text>DNA(n) + a 2'-deoxyribonucleoside 5'-triphosphate = DNA(n+1) + diphosphate</text>
        <dbReference type="Rhea" id="RHEA:22508"/>
        <dbReference type="Rhea" id="RHEA-COMP:17339"/>
        <dbReference type="Rhea" id="RHEA-COMP:17340"/>
        <dbReference type="ChEBI" id="CHEBI:33019"/>
        <dbReference type="ChEBI" id="CHEBI:61560"/>
        <dbReference type="ChEBI" id="CHEBI:173112"/>
        <dbReference type="EC" id="2.7.7.7"/>
    </reaction>
</comment>
<organism evidence="16 17">
    <name type="scientific">Sphaeroforma arctica JP610</name>
    <dbReference type="NCBI Taxonomy" id="667725"/>
    <lineage>
        <taxon>Eukaryota</taxon>
        <taxon>Ichthyosporea</taxon>
        <taxon>Ichthyophonida</taxon>
        <taxon>Sphaeroforma</taxon>
    </lineage>
</organism>
<dbReference type="RefSeq" id="XP_014153916.1">
    <property type="nucleotide sequence ID" value="XM_014298441.1"/>
</dbReference>
<evidence type="ECO:0000256" key="3">
    <source>
        <dbReference type="ARBA" id="ARBA00022695"/>
    </source>
</evidence>
<dbReference type="InterPro" id="IPR017961">
    <property type="entry name" value="DNA_pol_Y-fam_little_finger"/>
</dbReference>
<gene>
    <name evidence="16" type="ORF">SARC_07608</name>
</gene>
<evidence type="ECO:0000313" key="16">
    <source>
        <dbReference type="EMBL" id="KNC80014.1"/>
    </source>
</evidence>
<evidence type="ECO:0000256" key="8">
    <source>
        <dbReference type="ARBA" id="ARBA00022833"/>
    </source>
</evidence>
<dbReference type="GO" id="GO:0005634">
    <property type="term" value="C:nucleus"/>
    <property type="evidence" value="ECO:0007669"/>
    <property type="project" value="TreeGrafter"/>
</dbReference>
<dbReference type="EMBL" id="KQ242209">
    <property type="protein sequence ID" value="KNC80013.1"/>
    <property type="molecule type" value="Genomic_DNA"/>
</dbReference>
<evidence type="ECO:0000256" key="4">
    <source>
        <dbReference type="ARBA" id="ARBA00022705"/>
    </source>
</evidence>
<keyword evidence="2" id="KW-0808">Transferase</keyword>
<dbReference type="Proteomes" id="UP000054560">
    <property type="component" value="Unassembled WGS sequence"/>
</dbReference>
<evidence type="ECO:0000313" key="17">
    <source>
        <dbReference type="Proteomes" id="UP000054560"/>
    </source>
</evidence>
<dbReference type="SUPFAM" id="SSF100879">
    <property type="entry name" value="Lesion bypass DNA polymerase (Y-family), little finger domain"/>
    <property type="match status" value="1"/>
</dbReference>
<accession>A0A0L0FTJ3</accession>
<keyword evidence="5" id="KW-0479">Metal-binding</keyword>
<keyword evidence="6 13" id="KW-0227">DNA damage</keyword>
<proteinExistence type="predicted"/>
<dbReference type="OrthoDB" id="1747274at2759"/>
<feature type="compositionally biased region" description="Polar residues" evidence="14">
    <location>
        <begin position="145"/>
        <end position="155"/>
    </location>
</feature>
<protein>
    <recommendedName>
        <fullName evidence="1">DNA-directed DNA polymerase</fullName>
        <ecNumber evidence="1">2.7.7.7</ecNumber>
    </recommendedName>
</protein>
<dbReference type="AlphaFoldDB" id="A0A0L0FTJ3"/>
<feature type="region of interest" description="Disordered" evidence="14">
    <location>
        <begin position="645"/>
        <end position="671"/>
    </location>
</feature>
<evidence type="ECO:0000256" key="12">
    <source>
        <dbReference type="ARBA" id="ARBA00049244"/>
    </source>
</evidence>
<dbReference type="GO" id="GO:0003684">
    <property type="term" value="F:damaged DNA binding"/>
    <property type="evidence" value="ECO:0007669"/>
    <property type="project" value="InterPro"/>
</dbReference>
<dbReference type="FunFam" id="3.30.1490.100:FF:000004">
    <property type="entry name" value="DNA polymerase IV"/>
    <property type="match status" value="1"/>
</dbReference>
<evidence type="ECO:0000259" key="15">
    <source>
        <dbReference type="PROSITE" id="PS51908"/>
    </source>
</evidence>
<dbReference type="GO" id="GO:0008270">
    <property type="term" value="F:zinc ion binding"/>
    <property type="evidence" value="ECO:0007669"/>
    <property type="project" value="UniProtKB-KW"/>
</dbReference>
<dbReference type="InterPro" id="IPR006642">
    <property type="entry name" value="Rad18_UBZ4"/>
</dbReference>
<dbReference type="GO" id="GO:0006281">
    <property type="term" value="P:DNA repair"/>
    <property type="evidence" value="ECO:0007669"/>
    <property type="project" value="UniProtKB-KW"/>
</dbReference>
<dbReference type="GeneID" id="25908112"/>
<dbReference type="Gene3D" id="3.30.160.60">
    <property type="entry name" value="Classic Zinc Finger"/>
    <property type="match status" value="1"/>
</dbReference>
<dbReference type="EMBL" id="KQ242209">
    <property type="protein sequence ID" value="KNC80014.1"/>
    <property type="molecule type" value="Genomic_DNA"/>
</dbReference>
<keyword evidence="11 13" id="KW-0234">DNA repair</keyword>
<evidence type="ECO:0000256" key="14">
    <source>
        <dbReference type="SAM" id="MobiDB-lite"/>
    </source>
</evidence>
<keyword evidence="9" id="KW-0460">Magnesium</keyword>
<dbReference type="Pfam" id="PF11799">
    <property type="entry name" value="IMS_C"/>
    <property type="match status" value="1"/>
</dbReference>
<dbReference type="InterPro" id="IPR036775">
    <property type="entry name" value="DNA_pol_Y-fam_lit_finger_sf"/>
</dbReference>
<keyword evidence="7 13" id="KW-0863">Zinc-finger</keyword>
<dbReference type="Gene3D" id="3.30.1490.100">
    <property type="entry name" value="DNA polymerase, Y-family, little finger domain"/>
    <property type="match status" value="1"/>
</dbReference>
<keyword evidence="3" id="KW-0548">Nucleotidyltransferase</keyword>
<keyword evidence="4" id="KW-0235">DNA replication</keyword>
<evidence type="ECO:0000256" key="5">
    <source>
        <dbReference type="ARBA" id="ARBA00022723"/>
    </source>
</evidence>
<dbReference type="InterPro" id="IPR050116">
    <property type="entry name" value="DNA_polymerase-Y"/>
</dbReference>
<evidence type="ECO:0000256" key="6">
    <source>
        <dbReference type="ARBA" id="ARBA00022763"/>
    </source>
</evidence>
<name>A0A0L0FTJ3_9EUKA</name>
<dbReference type="GO" id="GO:0003887">
    <property type="term" value="F:DNA-directed DNA polymerase activity"/>
    <property type="evidence" value="ECO:0007669"/>
    <property type="project" value="UniProtKB-KW"/>
</dbReference>
<dbReference type="EC" id="2.7.7.7" evidence="1"/>
<dbReference type="RefSeq" id="XP_014153915.1">
    <property type="nucleotide sequence ID" value="XM_014298440.1"/>
</dbReference>
<reference evidence="16 17" key="1">
    <citation type="submission" date="2011-02" db="EMBL/GenBank/DDBJ databases">
        <title>The Genome Sequence of Sphaeroforma arctica JP610.</title>
        <authorList>
            <consortium name="The Broad Institute Genome Sequencing Platform"/>
            <person name="Russ C."/>
            <person name="Cuomo C."/>
            <person name="Young S.K."/>
            <person name="Zeng Q."/>
            <person name="Gargeya S."/>
            <person name="Alvarado L."/>
            <person name="Berlin A."/>
            <person name="Chapman S.B."/>
            <person name="Chen Z."/>
            <person name="Freedman E."/>
            <person name="Gellesch M."/>
            <person name="Goldberg J."/>
            <person name="Griggs A."/>
            <person name="Gujja S."/>
            <person name="Heilman E."/>
            <person name="Heiman D."/>
            <person name="Howarth C."/>
            <person name="Mehta T."/>
            <person name="Neiman D."/>
            <person name="Pearson M."/>
            <person name="Roberts A."/>
            <person name="Saif S."/>
            <person name="Shea T."/>
            <person name="Shenoy N."/>
            <person name="Sisk P."/>
            <person name="Stolte C."/>
            <person name="Sykes S."/>
            <person name="White J."/>
            <person name="Yandava C."/>
            <person name="Burger G."/>
            <person name="Gray M.W."/>
            <person name="Holland P.W.H."/>
            <person name="King N."/>
            <person name="Lang F.B.F."/>
            <person name="Roger A.J."/>
            <person name="Ruiz-Trillo I."/>
            <person name="Haas B."/>
            <person name="Nusbaum C."/>
            <person name="Birren B."/>
        </authorList>
    </citation>
    <scope>NUCLEOTIDE SEQUENCE [LARGE SCALE GENOMIC DNA]</scope>
    <source>
        <strain evidence="16 17">JP610</strain>
    </source>
</reference>
<dbReference type="PANTHER" id="PTHR11076:SF33">
    <property type="entry name" value="DNA POLYMERASE KAPPA"/>
    <property type="match status" value="1"/>
</dbReference>
<dbReference type="GO" id="GO:0006260">
    <property type="term" value="P:DNA replication"/>
    <property type="evidence" value="ECO:0007669"/>
    <property type="project" value="UniProtKB-KW"/>
</dbReference>
<sequence length="715" mass="76908">MATCHNLCRLVYSDMKKLGLKGRTVTLKLKFTDFKVITRASSLTDPTQSLTVISAETIRLLTKEQTRGGMLKLRLLGVRITHLAEVNDSESHTSENIPVQKNITSYFGNRQSLRRQQVSGGNTLKNTLADVGMDGVRNNGMVSEDSGTTYDNASSGHAVGTRENADRNRTASPGIVSGNTGITSIGQEIGVNPLNSADMKCCERPDIVWMNYSEGGPCGNGLVRESGVEVGCGDSRVVDAKNSHTSSGVEVLIQDKLTNEPGVGYSEGRVGDVINSRDTTERMQDCETRGGTDNELVGTNKLARARAPANISKPCDSWALDERGGLFGDGVERLKEEVSNSADNKKTFEKLRHRYGIEEYMCDSTRVNIERTSGPSRTVKAVPVIAPSGSSNDKNKNTGTTTERHAIRDESSFETDVQRIAVNSTPIDHRPRDMEDIREHLGKCTEIGGSCHDSEGVRIGTKDDSATAIASYGEDHTQQGQGELCDPTHTISAGNMTSATAEATNTIVKGTIADSSLGESVCESVCLDSDVSNKEMRTNSRDDSPTLDGKGLSVSAKKRKGTQLERWLASTARDACTRTSLKGTPLVASTKLPGSVLRGVGAGRHTVSVGAKKRKPTSLFEATSKSKKYKNTGKLRAVHDGAGTLARQRSSSSWKHAQASTPDGLGMPKHRPASVERETVPCPICGADLSAQDNSSVNQHIDLCLNRDQIYLHPP</sequence>
<dbReference type="PANTHER" id="PTHR11076">
    <property type="entry name" value="DNA REPAIR POLYMERASE UMUC / TRANSFERASE FAMILY MEMBER"/>
    <property type="match status" value="1"/>
</dbReference>
<evidence type="ECO:0000256" key="10">
    <source>
        <dbReference type="ARBA" id="ARBA00022932"/>
    </source>
</evidence>